<dbReference type="GO" id="GO:0015823">
    <property type="term" value="P:phenylalanine transport"/>
    <property type="evidence" value="ECO:0007669"/>
    <property type="project" value="TreeGrafter"/>
</dbReference>
<dbReference type="GO" id="GO:0015180">
    <property type="term" value="F:L-alanine transmembrane transporter activity"/>
    <property type="evidence" value="ECO:0007669"/>
    <property type="project" value="TreeGrafter"/>
</dbReference>
<dbReference type="SMART" id="SM00642">
    <property type="entry name" value="Aamy"/>
    <property type="match status" value="1"/>
</dbReference>
<evidence type="ECO:0000313" key="5">
    <source>
        <dbReference type="Proteomes" id="UP000264820"/>
    </source>
</evidence>
<evidence type="ECO:0000259" key="3">
    <source>
        <dbReference type="SMART" id="SM00642"/>
    </source>
</evidence>
<dbReference type="GO" id="GO:0016324">
    <property type="term" value="C:apical plasma membrane"/>
    <property type="evidence" value="ECO:0007669"/>
    <property type="project" value="TreeGrafter"/>
</dbReference>
<dbReference type="GO" id="GO:0015190">
    <property type="term" value="F:L-leucine transmembrane transporter activity"/>
    <property type="evidence" value="ECO:0007669"/>
    <property type="project" value="TreeGrafter"/>
</dbReference>
<dbReference type="Proteomes" id="UP000264820">
    <property type="component" value="Unplaced"/>
</dbReference>
<sequence>MGKGACRWQKLYPDLEGVYVGVNKIDVDAKGEVLLDRRDEPDAVSEKQEGKDGQEKRAVNGAEAQSEKNGCVKVKMEQEEQEKFTGLNKEELLRVAGTPGWVRTRWALLVLFWLGWLGMLGGAVLLILQAPRCRDRPATHWWNRGALYHVPSVHAFTDAGDIRGVQQKVDALSKLKFKGLVIGPVHVAPPDDAIALSFQEIAADAGSLEQFKDLVRVAHRKGERAHASIQKGIFVFCGRDPALVFWFGAGVDGVQLADVEHVAAAVPSLWADIWAIVQNGTNELLMGSTERRSAAAVSALLSSTGVDLLTSGVLPEGDASELARSVLDLYAAHSATGLAWNLGGRGAGHLASLVGPALAPLYQLLLFTLPGTPVLQYGDEIGLMDEVSAGARLAARWRQRKGLENPARLREGCGFALSRLLYLDTKTLTVSRLENVSFSRDRAAKSGVEKLGVCRGGGLGGFFNCDGATN</sequence>
<name>A0A3Q2YUA0_HIPCM</name>
<dbReference type="InterPro" id="IPR042280">
    <property type="entry name" value="SLC3A2"/>
</dbReference>
<feature type="compositionally biased region" description="Basic and acidic residues" evidence="1">
    <location>
        <begin position="37"/>
        <end position="58"/>
    </location>
</feature>
<reference evidence="4" key="1">
    <citation type="submission" date="2025-08" db="UniProtKB">
        <authorList>
            <consortium name="Ensembl"/>
        </authorList>
    </citation>
    <scope>IDENTIFICATION</scope>
</reference>
<evidence type="ECO:0000313" key="4">
    <source>
        <dbReference type="Ensembl" id="ENSHCOP00000017182.1"/>
    </source>
</evidence>
<keyword evidence="5" id="KW-1185">Reference proteome</keyword>
<dbReference type="InterPro" id="IPR006047">
    <property type="entry name" value="GH13_cat_dom"/>
</dbReference>
<keyword evidence="2" id="KW-1133">Transmembrane helix</keyword>
<evidence type="ECO:0000256" key="2">
    <source>
        <dbReference type="SAM" id="Phobius"/>
    </source>
</evidence>
<dbReference type="Ensembl" id="ENSHCOT00000014434.1">
    <property type="protein sequence ID" value="ENSHCOP00000017182.1"/>
    <property type="gene ID" value="ENSHCOG00000021183.1"/>
</dbReference>
<dbReference type="GO" id="GO:0016323">
    <property type="term" value="C:basolateral plasma membrane"/>
    <property type="evidence" value="ECO:0007669"/>
    <property type="project" value="TreeGrafter"/>
</dbReference>
<keyword evidence="2" id="KW-0812">Transmembrane</keyword>
<accession>A0A3Q2YUA0</accession>
<dbReference type="GO" id="GO:1904273">
    <property type="term" value="P:L-alanine import across plasma membrane"/>
    <property type="evidence" value="ECO:0007669"/>
    <property type="project" value="TreeGrafter"/>
</dbReference>
<dbReference type="STRING" id="109280.ENSHCOP00000017182"/>
<dbReference type="InterPro" id="IPR017853">
    <property type="entry name" value="GH"/>
</dbReference>
<dbReference type="InterPro" id="IPR031984">
    <property type="entry name" value="SLC3A2_N"/>
</dbReference>
<proteinExistence type="predicted"/>
<keyword evidence="2" id="KW-0472">Membrane</keyword>
<dbReference type="SUPFAM" id="SSF51445">
    <property type="entry name" value="(Trans)glycosidases"/>
    <property type="match status" value="1"/>
</dbReference>
<dbReference type="GO" id="GO:0005975">
    <property type="term" value="P:carbohydrate metabolic process"/>
    <property type="evidence" value="ECO:0007669"/>
    <property type="project" value="InterPro"/>
</dbReference>
<dbReference type="PANTHER" id="PTHR46673:SF3">
    <property type="entry name" value="SOLUTE CARRIER FAMILY 3 (AMINO ACID TRANSPORTER HEAVY CHAIN), MEMBER 2A-RELATED"/>
    <property type="match status" value="1"/>
</dbReference>
<dbReference type="PANTHER" id="PTHR46673">
    <property type="entry name" value="4F2 CELL-SURFACE ANTIGEN HEAVY CHAIN"/>
    <property type="match status" value="1"/>
</dbReference>
<dbReference type="GO" id="GO:1903801">
    <property type="term" value="P:L-leucine import across plasma membrane"/>
    <property type="evidence" value="ECO:0007669"/>
    <property type="project" value="TreeGrafter"/>
</dbReference>
<dbReference type="AlphaFoldDB" id="A0A3Q2YUA0"/>
<feature type="domain" description="Glycosyl hydrolase family 13 catalytic" evidence="3">
    <location>
        <begin position="153"/>
        <end position="410"/>
    </location>
</feature>
<feature type="region of interest" description="Disordered" evidence="1">
    <location>
        <begin position="37"/>
        <end position="64"/>
    </location>
</feature>
<dbReference type="Gene3D" id="3.20.20.80">
    <property type="entry name" value="Glycosidases"/>
    <property type="match status" value="1"/>
</dbReference>
<dbReference type="Pfam" id="PF16028">
    <property type="entry name" value="SLC3A2_N"/>
    <property type="match status" value="1"/>
</dbReference>
<reference evidence="4" key="2">
    <citation type="submission" date="2025-09" db="UniProtKB">
        <authorList>
            <consortium name="Ensembl"/>
        </authorList>
    </citation>
    <scope>IDENTIFICATION</scope>
</reference>
<dbReference type="GO" id="GO:0015173">
    <property type="term" value="F:aromatic amino acid transmembrane transporter activity"/>
    <property type="evidence" value="ECO:0007669"/>
    <property type="project" value="TreeGrafter"/>
</dbReference>
<protein>
    <recommendedName>
        <fullName evidence="3">Glycosyl hydrolase family 13 catalytic domain-containing protein</fullName>
    </recommendedName>
</protein>
<feature type="transmembrane region" description="Helical" evidence="2">
    <location>
        <begin position="106"/>
        <end position="128"/>
    </location>
</feature>
<evidence type="ECO:0000256" key="1">
    <source>
        <dbReference type="SAM" id="MobiDB-lite"/>
    </source>
</evidence>
<organism evidence="4 5">
    <name type="scientific">Hippocampus comes</name>
    <name type="common">Tiger tail seahorse</name>
    <dbReference type="NCBI Taxonomy" id="109280"/>
    <lineage>
        <taxon>Eukaryota</taxon>
        <taxon>Metazoa</taxon>
        <taxon>Chordata</taxon>
        <taxon>Craniata</taxon>
        <taxon>Vertebrata</taxon>
        <taxon>Euteleostomi</taxon>
        <taxon>Actinopterygii</taxon>
        <taxon>Neopterygii</taxon>
        <taxon>Teleostei</taxon>
        <taxon>Neoteleostei</taxon>
        <taxon>Acanthomorphata</taxon>
        <taxon>Syngnathiaria</taxon>
        <taxon>Syngnathiformes</taxon>
        <taxon>Syngnathoidei</taxon>
        <taxon>Syngnathidae</taxon>
        <taxon>Hippocampus</taxon>
    </lineage>
</organism>
<dbReference type="GeneTree" id="ENSGT00940000156646"/>